<proteinExistence type="predicted"/>
<name>E3T6I9_9BACT</name>
<organism evidence="1">
    <name type="scientific">uncultured bacterium 70</name>
    <dbReference type="NCBI Taxonomy" id="698392"/>
    <lineage>
        <taxon>Bacteria</taxon>
        <taxon>environmental samples</taxon>
    </lineage>
</organism>
<evidence type="ECO:0000313" key="1">
    <source>
        <dbReference type="EMBL" id="ADC35933.1"/>
    </source>
</evidence>
<dbReference type="EMBL" id="GU260705">
    <property type="protein sequence ID" value="ADC35933.1"/>
    <property type="molecule type" value="Genomic_DNA"/>
</dbReference>
<dbReference type="AlphaFoldDB" id="E3T6I9"/>
<protein>
    <submittedName>
        <fullName evidence="1">Uncharacterized protein</fullName>
    </submittedName>
</protein>
<accession>E3T6I9</accession>
<sequence>MIRVSDHVEGIFNYCTRRCGQCAFTARCSLYQSEREYERTHPEATWRQHMEDSFAETFRLLEEWCAREEIDFDEIRRAAESEDMDADVTRAEGAVRADPIQKLTTAYMHAAFNVIDAMAPARAVRRWPADVEAALDTIAWHAGMVSAKVYRALQGLAERGLFAKQDPVQNDWNGSAKLARMLVDESRSAWAVVMREGEAPEGSPLFELVALLTRIDEGLSDRFPEAMSFIRPGFDEPTAQVPSTGK</sequence>
<reference evidence="1" key="1">
    <citation type="submission" date="2009-12" db="EMBL/GenBank/DDBJ databases">
        <authorList>
            <person name="Kielak A."/>
            <person name="van Veen J.A."/>
            <person name="Kowalchuk G.A."/>
        </authorList>
    </citation>
    <scope>NUCLEOTIDE SEQUENCE</scope>
</reference>
<reference evidence="1" key="2">
    <citation type="journal article" date="2010" name="Appl. Environ. Microbiol.">
        <title>Comparative analysis of acidobacterial genomic fragments from terrestrial and aquatic metagenomic libraries, with emphasis on acidobacteria subdivision 6.</title>
        <authorList>
            <person name="Kielak A.M."/>
            <person name="van Veen J.A."/>
            <person name="Kowalchuk G.A."/>
        </authorList>
    </citation>
    <scope>NUCLEOTIDE SEQUENCE</scope>
</reference>